<dbReference type="EMBL" id="JABTCN010000051">
    <property type="protein sequence ID" value="MBA8777445.1"/>
    <property type="molecule type" value="Genomic_DNA"/>
</dbReference>
<keyword evidence="1" id="KW-0175">Coiled coil</keyword>
<dbReference type="PANTHER" id="PTHR41307">
    <property type="entry name" value="MEMBRANE PROTEIN-RELATED"/>
    <property type="match status" value="1"/>
</dbReference>
<organism evidence="3 4">
    <name type="scientific">Staphylococcus coagulans</name>
    <dbReference type="NCBI Taxonomy" id="74706"/>
    <lineage>
        <taxon>Bacteria</taxon>
        <taxon>Bacillati</taxon>
        <taxon>Bacillota</taxon>
        <taxon>Bacilli</taxon>
        <taxon>Bacillales</taxon>
        <taxon>Staphylococcaceae</taxon>
        <taxon>Staphylococcus</taxon>
    </lineage>
</organism>
<keyword evidence="2" id="KW-0812">Transmembrane</keyword>
<sequence>MLSKQSEDFLVKLRVELLFRGKKEEEIEEIEELRDHLATAEQQGEDVQAIIDMPIKAYADKFSKHLPFINHLTKYVAYFVLFLLALFTIPDLFEQSYTLTASDILNVIFTFLITVILGLYMIRKLILTFGDSKKTYIFAAIGGILIFGLILFGAFLAHTFPLYEIVTLTQQQSNITGVILLLLIMLICVVLKQKIYAVILFLVCLPNIVALLTTQNSSRTQYLTISLSLFIVLNIAFMGFAFYQFRKDSKTK</sequence>
<evidence type="ECO:0000313" key="4">
    <source>
        <dbReference type="Proteomes" id="UP000524893"/>
    </source>
</evidence>
<dbReference type="AlphaFoldDB" id="A0A9X0PGD1"/>
<evidence type="ECO:0008006" key="5">
    <source>
        <dbReference type="Google" id="ProtNLM"/>
    </source>
</evidence>
<dbReference type="SUPFAM" id="SSF103473">
    <property type="entry name" value="MFS general substrate transporter"/>
    <property type="match status" value="1"/>
</dbReference>
<feature type="transmembrane region" description="Helical" evidence="2">
    <location>
        <begin position="75"/>
        <end position="93"/>
    </location>
</feature>
<keyword evidence="2" id="KW-1133">Transmembrane helix</keyword>
<feature type="transmembrane region" description="Helical" evidence="2">
    <location>
        <begin position="105"/>
        <end position="123"/>
    </location>
</feature>
<feature type="transmembrane region" description="Helical" evidence="2">
    <location>
        <begin position="222"/>
        <end position="243"/>
    </location>
</feature>
<keyword evidence="2" id="KW-0472">Membrane</keyword>
<reference evidence="3 4" key="1">
    <citation type="journal article" date="2020" name="Access Microbiol">
        <title>Isolation and genome sequencing of Staphylococcus schleiferi subspecies coagulans from Antarctic seals.</title>
        <authorList>
            <person name="Foster G."/>
            <person name="Robb A."/>
            <person name="Paterson G.K."/>
        </authorList>
    </citation>
    <scope>NUCLEOTIDE SEQUENCE [LARGE SCALE GENOMIC DNA]</scope>
    <source>
        <strain evidence="3 4">M615/02/4</strain>
    </source>
</reference>
<name>A0A9X0PGD1_9STAP</name>
<evidence type="ECO:0000256" key="2">
    <source>
        <dbReference type="SAM" id="Phobius"/>
    </source>
</evidence>
<proteinExistence type="predicted"/>
<dbReference type="Proteomes" id="UP000524893">
    <property type="component" value="Unassembled WGS sequence"/>
</dbReference>
<accession>A0A9X0PGD1</accession>
<dbReference type="PANTHER" id="PTHR41307:SF1">
    <property type="entry name" value="MEMBRANE PROTEIN"/>
    <property type="match status" value="1"/>
</dbReference>
<feature type="transmembrane region" description="Helical" evidence="2">
    <location>
        <begin position="172"/>
        <end position="191"/>
    </location>
</feature>
<dbReference type="InterPro" id="IPR036259">
    <property type="entry name" value="MFS_trans_sf"/>
</dbReference>
<comment type="caution">
    <text evidence="3">The sequence shown here is derived from an EMBL/GenBank/DDBJ whole genome shotgun (WGS) entry which is preliminary data.</text>
</comment>
<evidence type="ECO:0000256" key="1">
    <source>
        <dbReference type="SAM" id="Coils"/>
    </source>
</evidence>
<dbReference type="RefSeq" id="WP_182281238.1">
    <property type="nucleotide sequence ID" value="NZ_JABTCN010000051.1"/>
</dbReference>
<dbReference type="SUPFAM" id="SSF158560">
    <property type="entry name" value="BH3980-like"/>
    <property type="match status" value="1"/>
</dbReference>
<feature type="coiled-coil region" evidence="1">
    <location>
        <begin position="20"/>
        <end position="50"/>
    </location>
</feature>
<evidence type="ECO:0000313" key="3">
    <source>
        <dbReference type="EMBL" id="MBA8777445.1"/>
    </source>
</evidence>
<feature type="transmembrane region" description="Helical" evidence="2">
    <location>
        <begin position="198"/>
        <end position="216"/>
    </location>
</feature>
<feature type="transmembrane region" description="Helical" evidence="2">
    <location>
        <begin position="135"/>
        <end position="160"/>
    </location>
</feature>
<gene>
    <name evidence="3" type="ORF">HR081_11250</name>
</gene>
<protein>
    <recommendedName>
        <fullName evidence="5">DUF1129 family protein</fullName>
    </recommendedName>
</protein>